<dbReference type="Pfam" id="PF07676">
    <property type="entry name" value="PD40"/>
    <property type="match status" value="1"/>
</dbReference>
<name>A0A9D9IQK6_9BACT</name>
<keyword evidence="1" id="KW-0732">Signal</keyword>
<proteinExistence type="predicted"/>
<protein>
    <submittedName>
        <fullName evidence="2">PD40 domain-containing protein</fullName>
    </submittedName>
</protein>
<reference evidence="2" key="2">
    <citation type="journal article" date="2021" name="PeerJ">
        <title>Extensive microbial diversity within the chicken gut microbiome revealed by metagenomics and culture.</title>
        <authorList>
            <person name="Gilroy R."/>
            <person name="Ravi A."/>
            <person name="Getino M."/>
            <person name="Pursley I."/>
            <person name="Horton D.L."/>
            <person name="Alikhan N.F."/>
            <person name="Baker D."/>
            <person name="Gharbi K."/>
            <person name="Hall N."/>
            <person name="Watson M."/>
            <person name="Adriaenssens E.M."/>
            <person name="Foster-Nyarko E."/>
            <person name="Jarju S."/>
            <person name="Secka A."/>
            <person name="Antonio M."/>
            <person name="Oren A."/>
            <person name="Chaudhuri R.R."/>
            <person name="La Ragione R."/>
            <person name="Hildebrand F."/>
            <person name="Pallen M.J."/>
        </authorList>
    </citation>
    <scope>NUCLEOTIDE SEQUENCE</scope>
    <source>
        <strain evidence="2">6919</strain>
    </source>
</reference>
<evidence type="ECO:0000313" key="3">
    <source>
        <dbReference type="Proteomes" id="UP000823598"/>
    </source>
</evidence>
<accession>A0A9D9IQK6</accession>
<dbReference type="InterPro" id="IPR011042">
    <property type="entry name" value="6-blade_b-propeller_TolB-like"/>
</dbReference>
<feature type="chain" id="PRO_5039020195" evidence="1">
    <location>
        <begin position="21"/>
        <end position="240"/>
    </location>
</feature>
<gene>
    <name evidence="2" type="ORF">IAB88_03095</name>
</gene>
<dbReference type="InterPro" id="IPR011659">
    <property type="entry name" value="WD40"/>
</dbReference>
<dbReference type="EMBL" id="JADIMC010000035">
    <property type="protein sequence ID" value="MBO8475961.1"/>
    <property type="molecule type" value="Genomic_DNA"/>
</dbReference>
<reference evidence="2" key="1">
    <citation type="submission" date="2020-10" db="EMBL/GenBank/DDBJ databases">
        <authorList>
            <person name="Gilroy R."/>
        </authorList>
    </citation>
    <scope>NUCLEOTIDE SEQUENCE</scope>
    <source>
        <strain evidence="2">6919</strain>
    </source>
</reference>
<sequence length="240" mass="25897">MKSLKLLISIFLVCPLFAVAQTVEVKSLQKVDLPQPAFHPVLTDGGSKMLTTAADYSGLQEVDLSTGKITVISKEEKAGYNLQSSKDKKIREKIQAQPVYAVSENLKISIYGKGGKRVLTPNGDDCRYIWPSVSPDGTKLLYTVSGKGTYVCGIDGSNPVALGILRAPEWVDNEWVVGMNNVSTNRIVKSSVDIVKADGSCRQTLTPESIVATYPSAAGSRVAFCTESGDVYVMEISINK</sequence>
<dbReference type="Proteomes" id="UP000823598">
    <property type="component" value="Unassembled WGS sequence"/>
</dbReference>
<evidence type="ECO:0000256" key="1">
    <source>
        <dbReference type="SAM" id="SignalP"/>
    </source>
</evidence>
<feature type="signal peptide" evidence="1">
    <location>
        <begin position="1"/>
        <end position="20"/>
    </location>
</feature>
<dbReference type="SUPFAM" id="SSF69304">
    <property type="entry name" value="Tricorn protease N-terminal domain"/>
    <property type="match status" value="1"/>
</dbReference>
<dbReference type="Gene3D" id="2.120.10.30">
    <property type="entry name" value="TolB, C-terminal domain"/>
    <property type="match status" value="1"/>
</dbReference>
<dbReference type="AlphaFoldDB" id="A0A9D9IQK6"/>
<comment type="caution">
    <text evidence="2">The sequence shown here is derived from an EMBL/GenBank/DDBJ whole genome shotgun (WGS) entry which is preliminary data.</text>
</comment>
<organism evidence="2 3">
    <name type="scientific">Candidatus Limisoma faecipullorum</name>
    <dbReference type="NCBI Taxonomy" id="2840854"/>
    <lineage>
        <taxon>Bacteria</taxon>
        <taxon>Pseudomonadati</taxon>
        <taxon>Bacteroidota</taxon>
        <taxon>Bacteroidia</taxon>
        <taxon>Bacteroidales</taxon>
        <taxon>Candidatus Limisoma</taxon>
    </lineage>
</organism>
<evidence type="ECO:0000313" key="2">
    <source>
        <dbReference type="EMBL" id="MBO8475961.1"/>
    </source>
</evidence>